<name>A0A291RHF6_9NOCA</name>
<keyword evidence="3" id="KW-0670">Pyruvate</keyword>
<keyword evidence="3" id="KW-0418">Kinase</keyword>
<dbReference type="SUPFAM" id="SSF56059">
    <property type="entry name" value="Glutathione synthetase ATP-binding domain-like"/>
    <property type="match status" value="1"/>
</dbReference>
<accession>A0A291RHF6</accession>
<dbReference type="PANTHER" id="PTHR43615">
    <property type="entry name" value="PHOSPHOENOLPYRUVATE SYNTHASE-RELATED"/>
    <property type="match status" value="1"/>
</dbReference>
<dbReference type="Pfam" id="PF00391">
    <property type="entry name" value="PEP-utilizers"/>
    <property type="match status" value="1"/>
</dbReference>
<organism evidence="3 4">
    <name type="scientific">Nocardia terpenica</name>
    <dbReference type="NCBI Taxonomy" id="455432"/>
    <lineage>
        <taxon>Bacteria</taxon>
        <taxon>Bacillati</taxon>
        <taxon>Actinomycetota</taxon>
        <taxon>Actinomycetes</taxon>
        <taxon>Mycobacteriales</taxon>
        <taxon>Nocardiaceae</taxon>
        <taxon>Nocardia</taxon>
    </lineage>
</organism>
<dbReference type="InterPro" id="IPR051549">
    <property type="entry name" value="PEP_Utilizing_Enz"/>
</dbReference>
<dbReference type="PANTHER" id="PTHR43615:SF1">
    <property type="entry name" value="PPDK_N DOMAIN-CONTAINING PROTEIN"/>
    <property type="match status" value="1"/>
</dbReference>
<dbReference type="KEGG" id="ntp:CRH09_10130"/>
<keyword evidence="3" id="KW-0808">Transferase</keyword>
<dbReference type="Gene3D" id="3.30.1490.20">
    <property type="entry name" value="ATP-grasp fold, A domain"/>
    <property type="match status" value="1"/>
</dbReference>
<reference evidence="3 4" key="1">
    <citation type="submission" date="2017-10" db="EMBL/GenBank/DDBJ databases">
        <title>Comparative genomics between pathogenic Norcardia.</title>
        <authorList>
            <person name="Zeng L."/>
        </authorList>
    </citation>
    <scope>NUCLEOTIDE SEQUENCE [LARGE SCALE GENOMIC DNA]</scope>
    <source>
        <strain evidence="3 4">NC_YFY_NT001</strain>
    </source>
</reference>
<dbReference type="Gene3D" id="3.50.30.10">
    <property type="entry name" value="Phosphohistidine domain"/>
    <property type="match status" value="1"/>
</dbReference>
<dbReference type="GO" id="GO:0016301">
    <property type="term" value="F:kinase activity"/>
    <property type="evidence" value="ECO:0007669"/>
    <property type="project" value="UniProtKB-KW"/>
</dbReference>
<dbReference type="Proteomes" id="UP000221961">
    <property type="component" value="Chromosome"/>
</dbReference>
<sequence length="923" mass="98884">MPGSLSGCFDNPTISPRRRSVGVAGERREGVVQGSDFKLEVAGASVGGKAWGLGLLRGGGFRVPEWVVVEGRVFGGLGAELVGEVEGFVGEVELEGALVRGARLRERILAAVLPGGVVEEIGAVCVGLGEGPVAVRSSAGVEDGDGYSFAGQFDSFLNRRGVSEVAEAVRGCWASAFSERVIRYAFAHNVPLSGVPSVIVQRLIPARASGVLFTADPVTGATDVVVVGAVYGLGEGLVSGAVDADLLVVDKVSGTVVETVVGEKATAYVPDGDSGCVAVEVDPDRRGRVAVSEAEVAELVDLGRRVEAALGGAQDVEWAVGEDGVWLLQARPITTPVGAVLRGAGEELAEGEVRVWDNSNIIESFSGVTSPLTFTTAADIYGRVYRGYAESLRVPEAQVAQTDAWTSVLLGSFHGRVYYNLLHWYRMVGIAPGYPLNRKVLEAALGVAEPLPDEVAETLRPFTFPNPVARVVSRAVTTATYVRRIAGIDAMMDEFLAEFYRVYDEFETIDTSQMSGGEAFERYRVLDRDLVRRWGPLMVLDAMLLTLTGVLYGVTRLLLPTAPEWFLYAVIGPGSDVESAEPARAMTDLAAHVRADPELRTLIESVAPHQVYAQLRAGGHTGFVARVDDYIARYGYRSLDELKLETPDLREDPASLFVMLRAALPLERPRRRGEADAYLDAHLHGWRRRIYEWVRGKASRCAGHRERLRFARTRAFGMMKRMIRVMARDLTARGVLDDPADVYQLTIHELRACYEDAASEGLRARVTLRKQQRATDARLVAPPRFTTRGPGFGRAELAAQGWVPVTATPAATAGAVLTGTPSGAGVGEGRAVVVDTPQDVAGGVLVTYRTDPGWVAVLPSARALVIERGSPLTHVAIVARELGVPTVVQLPGVAAAVRTGMTIRVDGTEGTVTVLAEGDTDEH</sequence>
<dbReference type="Pfam" id="PF01326">
    <property type="entry name" value="PPDK_N"/>
    <property type="match status" value="1"/>
</dbReference>
<dbReference type="GO" id="GO:0005524">
    <property type="term" value="F:ATP binding"/>
    <property type="evidence" value="ECO:0007669"/>
    <property type="project" value="InterPro"/>
</dbReference>
<feature type="domain" description="PEP-utilising enzyme mobile" evidence="1">
    <location>
        <begin position="842"/>
        <end position="910"/>
    </location>
</feature>
<gene>
    <name evidence="3" type="ORF">CRH09_10130</name>
</gene>
<evidence type="ECO:0000259" key="1">
    <source>
        <dbReference type="Pfam" id="PF00391"/>
    </source>
</evidence>
<dbReference type="InterPro" id="IPR002192">
    <property type="entry name" value="PPDK_AMP/ATP-bd"/>
</dbReference>
<evidence type="ECO:0000313" key="3">
    <source>
        <dbReference type="EMBL" id="ATL66512.1"/>
    </source>
</evidence>
<dbReference type="SUPFAM" id="SSF52009">
    <property type="entry name" value="Phosphohistidine domain"/>
    <property type="match status" value="1"/>
</dbReference>
<feature type="domain" description="Pyruvate phosphate dikinase AMP/ATP-binding" evidence="2">
    <location>
        <begin position="45"/>
        <end position="335"/>
    </location>
</feature>
<dbReference type="Gene3D" id="3.30.470.20">
    <property type="entry name" value="ATP-grasp fold, B domain"/>
    <property type="match status" value="1"/>
</dbReference>
<protein>
    <submittedName>
        <fullName evidence="3">Pyruvate, water dikinase</fullName>
    </submittedName>
</protein>
<dbReference type="InterPro" id="IPR008279">
    <property type="entry name" value="PEP-util_enz_mobile_dom"/>
</dbReference>
<dbReference type="EMBL" id="CP023778">
    <property type="protein sequence ID" value="ATL66512.1"/>
    <property type="molecule type" value="Genomic_DNA"/>
</dbReference>
<dbReference type="NCBIfam" id="NF004881">
    <property type="entry name" value="PRK06241.2-2"/>
    <property type="match status" value="1"/>
</dbReference>
<dbReference type="InterPro" id="IPR036637">
    <property type="entry name" value="Phosphohistidine_dom_sf"/>
</dbReference>
<proteinExistence type="predicted"/>
<dbReference type="AlphaFoldDB" id="A0A291RHF6"/>
<dbReference type="InterPro" id="IPR013815">
    <property type="entry name" value="ATP_grasp_subdomain_1"/>
</dbReference>
<evidence type="ECO:0000313" key="4">
    <source>
        <dbReference type="Proteomes" id="UP000221961"/>
    </source>
</evidence>
<evidence type="ECO:0000259" key="2">
    <source>
        <dbReference type="Pfam" id="PF01326"/>
    </source>
</evidence>